<evidence type="ECO:0000256" key="4">
    <source>
        <dbReference type="ARBA" id="ARBA00023136"/>
    </source>
</evidence>
<keyword evidence="2 7" id="KW-0812">Transmembrane</keyword>
<feature type="domain" description="GPR180/TMEM145 transmembrane" evidence="9">
    <location>
        <begin position="198"/>
        <end position="418"/>
    </location>
</feature>
<feature type="region of interest" description="Disordered" evidence="6">
    <location>
        <begin position="519"/>
        <end position="676"/>
    </location>
</feature>
<evidence type="ECO:0000259" key="10">
    <source>
        <dbReference type="Pfam" id="PF21892"/>
    </source>
</evidence>
<evidence type="ECO:0008006" key="13">
    <source>
        <dbReference type="Google" id="ProtNLM"/>
    </source>
</evidence>
<dbReference type="GO" id="GO:0019236">
    <property type="term" value="P:response to pheromone"/>
    <property type="evidence" value="ECO:0007669"/>
    <property type="project" value="InterPro"/>
</dbReference>
<dbReference type="GO" id="GO:0016020">
    <property type="term" value="C:membrane"/>
    <property type="evidence" value="ECO:0007669"/>
    <property type="project" value="UniProtKB-SubCell"/>
</dbReference>
<feature type="signal peptide" evidence="8">
    <location>
        <begin position="1"/>
        <end position="29"/>
    </location>
</feature>
<feature type="transmembrane region" description="Helical" evidence="7">
    <location>
        <begin position="304"/>
        <end position="323"/>
    </location>
</feature>
<feature type="compositionally biased region" description="Basic and acidic residues" evidence="6">
    <location>
        <begin position="566"/>
        <end position="577"/>
    </location>
</feature>
<dbReference type="EMBL" id="JAWDGP010006365">
    <property type="protein sequence ID" value="KAK3742301.1"/>
    <property type="molecule type" value="Genomic_DNA"/>
</dbReference>
<feature type="transmembrane region" description="Helical" evidence="7">
    <location>
        <begin position="262"/>
        <end position="283"/>
    </location>
</feature>
<keyword evidence="8" id="KW-0732">Signal</keyword>
<evidence type="ECO:0000259" key="9">
    <source>
        <dbReference type="Pfam" id="PF10192"/>
    </source>
</evidence>
<evidence type="ECO:0000256" key="5">
    <source>
        <dbReference type="ARBA" id="ARBA00023180"/>
    </source>
</evidence>
<feature type="chain" id="PRO_5042266954" description="Intimal thickness related receptor IRP domain-containing protein" evidence="8">
    <location>
        <begin position="30"/>
        <end position="676"/>
    </location>
</feature>
<feature type="compositionally biased region" description="Basic and acidic residues" evidence="6">
    <location>
        <begin position="453"/>
        <end position="463"/>
    </location>
</feature>
<feature type="transmembrane region" description="Helical" evidence="7">
    <location>
        <begin position="335"/>
        <end position="356"/>
    </location>
</feature>
<dbReference type="InterPro" id="IPR047831">
    <property type="entry name" value="GPR180/TMEM145"/>
</dbReference>
<gene>
    <name evidence="11" type="ORF">RRG08_066076</name>
</gene>
<feature type="compositionally biased region" description="Low complexity" evidence="6">
    <location>
        <begin position="609"/>
        <end position="622"/>
    </location>
</feature>
<evidence type="ECO:0000313" key="11">
    <source>
        <dbReference type="EMBL" id="KAK3742301.1"/>
    </source>
</evidence>
<feature type="transmembrane region" description="Helical" evidence="7">
    <location>
        <begin position="228"/>
        <end position="250"/>
    </location>
</feature>
<evidence type="ECO:0000256" key="7">
    <source>
        <dbReference type="SAM" id="Phobius"/>
    </source>
</evidence>
<dbReference type="InterPro" id="IPR019336">
    <property type="entry name" value="GPR180/TMEM145_TM"/>
</dbReference>
<dbReference type="PANTHER" id="PTHR23252">
    <property type="entry name" value="INTIMAL THICKNESS RECEPTOR-RELATED"/>
    <property type="match status" value="1"/>
</dbReference>
<keyword evidence="4 7" id="KW-0472">Membrane</keyword>
<feature type="compositionally biased region" description="Polar residues" evidence="6">
    <location>
        <begin position="578"/>
        <end position="608"/>
    </location>
</feature>
<feature type="domain" description="GPR180-like N-terminal" evidence="10">
    <location>
        <begin position="34"/>
        <end position="159"/>
    </location>
</feature>
<accession>A0AAE0YET4</accession>
<evidence type="ECO:0000256" key="3">
    <source>
        <dbReference type="ARBA" id="ARBA00022989"/>
    </source>
</evidence>
<dbReference type="Pfam" id="PF21892">
    <property type="entry name" value="TMEM145_N"/>
    <property type="match status" value="1"/>
</dbReference>
<name>A0AAE0YET4_9GAST</name>
<feature type="transmembrane region" description="Helical" evidence="7">
    <location>
        <begin position="189"/>
        <end position="216"/>
    </location>
</feature>
<feature type="compositionally biased region" description="Polar residues" evidence="6">
    <location>
        <begin position="658"/>
        <end position="676"/>
    </location>
</feature>
<evidence type="ECO:0000256" key="1">
    <source>
        <dbReference type="ARBA" id="ARBA00004141"/>
    </source>
</evidence>
<feature type="region of interest" description="Disordered" evidence="6">
    <location>
        <begin position="442"/>
        <end position="477"/>
    </location>
</feature>
<dbReference type="AlphaFoldDB" id="A0AAE0YET4"/>
<keyword evidence="3 7" id="KW-1133">Transmembrane helix</keyword>
<dbReference type="Proteomes" id="UP001283361">
    <property type="component" value="Unassembled WGS sequence"/>
</dbReference>
<keyword evidence="5" id="KW-0325">Glycoprotein</keyword>
<reference evidence="11" key="1">
    <citation type="journal article" date="2023" name="G3 (Bethesda)">
        <title>A reference genome for the long-term kleptoplast-retaining sea slug Elysia crispata morphotype clarki.</title>
        <authorList>
            <person name="Eastman K.E."/>
            <person name="Pendleton A.L."/>
            <person name="Shaikh M.A."/>
            <person name="Suttiyut T."/>
            <person name="Ogas R."/>
            <person name="Tomko P."/>
            <person name="Gavelis G."/>
            <person name="Widhalm J.R."/>
            <person name="Wisecaver J.H."/>
        </authorList>
    </citation>
    <scope>NUCLEOTIDE SEQUENCE</scope>
    <source>
        <strain evidence="11">ECLA1</strain>
    </source>
</reference>
<organism evidence="11 12">
    <name type="scientific">Elysia crispata</name>
    <name type="common">lettuce slug</name>
    <dbReference type="NCBI Taxonomy" id="231223"/>
    <lineage>
        <taxon>Eukaryota</taxon>
        <taxon>Metazoa</taxon>
        <taxon>Spiralia</taxon>
        <taxon>Lophotrochozoa</taxon>
        <taxon>Mollusca</taxon>
        <taxon>Gastropoda</taxon>
        <taxon>Heterobranchia</taxon>
        <taxon>Euthyneura</taxon>
        <taxon>Panpulmonata</taxon>
        <taxon>Sacoglossa</taxon>
        <taxon>Placobranchoidea</taxon>
        <taxon>Plakobranchidae</taxon>
        <taxon>Elysia</taxon>
    </lineage>
</organism>
<dbReference type="PANTHER" id="PTHR23252:SF24">
    <property type="entry name" value="TRANSMEMBRANE PROTEIN 145"/>
    <property type="match status" value="1"/>
</dbReference>
<dbReference type="Pfam" id="PF10192">
    <property type="entry name" value="GPR180-TMEM145_TM"/>
    <property type="match status" value="1"/>
</dbReference>
<comment type="caution">
    <text evidence="11">The sequence shown here is derived from an EMBL/GenBank/DDBJ whole genome shotgun (WGS) entry which is preliminary data.</text>
</comment>
<evidence type="ECO:0000313" key="12">
    <source>
        <dbReference type="Proteomes" id="UP001283361"/>
    </source>
</evidence>
<dbReference type="GO" id="GO:0007186">
    <property type="term" value="P:G protein-coupled receptor signaling pathway"/>
    <property type="evidence" value="ECO:0007669"/>
    <property type="project" value="InterPro"/>
</dbReference>
<evidence type="ECO:0000256" key="8">
    <source>
        <dbReference type="SAM" id="SignalP"/>
    </source>
</evidence>
<proteinExistence type="predicted"/>
<evidence type="ECO:0000256" key="6">
    <source>
        <dbReference type="SAM" id="MobiDB-lite"/>
    </source>
</evidence>
<keyword evidence="12" id="KW-1185">Reference proteome</keyword>
<feature type="transmembrane region" description="Helical" evidence="7">
    <location>
        <begin position="368"/>
        <end position="393"/>
    </location>
</feature>
<dbReference type="InterPro" id="IPR053880">
    <property type="entry name" value="GPR180-like_N"/>
</dbReference>
<sequence length="676" mass="75826">MTSGHWSRFSVSALLQFLTFILCSQNTDAKWTEGTIIDENGDWIFLTRFCFLSKVGKMHYQLEYPQDFEVENLLFYYDVPGQWDAVYKRGLNCNQKVAALNGKNIFEMDSPSFPFKINRCGSTIREGRYWFECNGTMDFSSSRERWWYVTVSRCGAPSNTQVSGLYLYYKLHMTNGDDLLHQEFSADEFYILLIDIIFFILYLKIMVLSIFCAVKLRNRQLFHSTYKLYLASVTLWTTHLLCMVIAWGSYGNTGWEMRRMEVLGRIFAAGSNVIFILMLILLAKGYTIVRGRLTNKAMIKITTFICLYVIVSVALFIWEGAFFDPGLVLYYYESPPGYCMVAIILLGWLWFTKAAVFTLKHFKAKTNFYIAFYTIYTIWFWASPVIILVAMFSMAKWTREKTVNGVQQFVAYLGHLIFLILTMPNKVNTNFPYHIKTSQIGSVPDDSPLTGEDSARTDEDGSSRGRQTPGAYTLSPGAYYSGTGPNLEFFITTKADTRQAGGEGGTMYAPLDLNNFGIQDVNSQPPLNDGYQDPYAAATKPDASGGDSHHQPHPVPNGHIATQSEQHFESKASDRDNNSNIDSFSAPNNSNIDSFSAPNNSNIDSFSAPNNSNRLPPLNLGPENGGPSVGRAGTLPPIGRTGTVPSAPPNYEIGGEESSMQDSPPSYVSLFSANKS</sequence>
<evidence type="ECO:0000256" key="2">
    <source>
        <dbReference type="ARBA" id="ARBA00022692"/>
    </source>
</evidence>
<protein>
    <recommendedName>
        <fullName evidence="13">Intimal thickness related receptor IRP domain-containing protein</fullName>
    </recommendedName>
</protein>
<comment type="subcellular location">
    <subcellularLocation>
        <location evidence="1">Membrane</location>
        <topology evidence="1">Multi-pass membrane protein</topology>
    </subcellularLocation>
</comment>